<reference evidence="9 10" key="1">
    <citation type="submission" date="2018-05" db="EMBL/GenBank/DDBJ databases">
        <title>Draft genome sequence of Scytalidium lignicola DSM 105466, a ubiquitous saprotrophic fungus.</title>
        <authorList>
            <person name="Buettner E."/>
            <person name="Gebauer A.M."/>
            <person name="Hofrichter M."/>
            <person name="Liers C."/>
            <person name="Kellner H."/>
        </authorList>
    </citation>
    <scope>NUCLEOTIDE SEQUENCE [LARGE SCALE GENOMIC DNA]</scope>
    <source>
        <strain evidence="9 10">DSM 105466</strain>
    </source>
</reference>
<comment type="similarity">
    <text evidence="2">Belongs to the FAD-binding monooxygenase family.</text>
</comment>
<comment type="subunit">
    <text evidence="7">Tetramer composed of two alpha chains, one beta chain and one beta' chain.</text>
</comment>
<dbReference type="Pfam" id="PF01214">
    <property type="entry name" value="CK_II_beta"/>
    <property type="match status" value="1"/>
</dbReference>
<evidence type="ECO:0000313" key="10">
    <source>
        <dbReference type="Proteomes" id="UP000258309"/>
    </source>
</evidence>
<gene>
    <name evidence="9" type="ORF">B7463_g946</name>
</gene>
<dbReference type="FunFam" id="2.20.25.20:FF:000001">
    <property type="entry name" value="Casein kinase II subunit beta"/>
    <property type="match status" value="1"/>
</dbReference>
<dbReference type="SUPFAM" id="SSF51905">
    <property type="entry name" value="FAD/NAD(P)-binding domain"/>
    <property type="match status" value="2"/>
</dbReference>
<dbReference type="EMBL" id="NCSJ02000009">
    <property type="protein sequence ID" value="RFU35323.1"/>
    <property type="molecule type" value="Genomic_DNA"/>
</dbReference>
<evidence type="ECO:0000313" key="9">
    <source>
        <dbReference type="EMBL" id="RFU35323.1"/>
    </source>
</evidence>
<keyword evidence="4" id="KW-0274">FAD</keyword>
<evidence type="ECO:0000256" key="4">
    <source>
        <dbReference type="ARBA" id="ARBA00022827"/>
    </source>
</evidence>
<dbReference type="PANTHER" id="PTHR42877">
    <property type="entry name" value="L-ORNITHINE N(5)-MONOOXYGENASE-RELATED"/>
    <property type="match status" value="1"/>
</dbReference>
<comment type="function">
    <text evidence="6">Regulatory subunit of casein kinase II/CK2. As part of the kinase complex regulates the basal catalytic activity of the alpha subunit a constitutively active serine/threonine-protein kinase that phosphorylates a large number of substrates containing acidic residues C-terminal to the phosphorylated serine or threonine.</text>
</comment>
<feature type="region of interest" description="Disordered" evidence="8">
    <location>
        <begin position="947"/>
        <end position="990"/>
    </location>
</feature>
<comment type="similarity">
    <text evidence="1">Belongs to the casein kinase 2 subunit beta family.</text>
</comment>
<dbReference type="PANTHER" id="PTHR42877:SF10">
    <property type="entry name" value="L-ORNITHINE N(5)-OXYGENASE"/>
    <property type="match status" value="1"/>
</dbReference>
<dbReference type="Gene3D" id="3.50.50.60">
    <property type="entry name" value="FAD/NAD(P)-binding domain"/>
    <property type="match status" value="3"/>
</dbReference>
<dbReference type="PROSITE" id="PS01101">
    <property type="entry name" value="CK2_BETA"/>
    <property type="match status" value="1"/>
</dbReference>
<dbReference type="Pfam" id="PF00743">
    <property type="entry name" value="FMO-like"/>
    <property type="match status" value="1"/>
</dbReference>
<sequence length="990" mass="111779">MFGHSIPIHSAKYGNTIRKENSYDAHSYTYYPVAIIGAGESGIAMGCRLKDALGFDQFRLFDRASGIGGTWWANRYPGVACDVPAVFYSFSFCPNYQWRKFHPEGPEIVKYLQNVTEVFQITDKIQLNTDVRECRWLESEGVWELKIFHLIAGTGDLSEKERQAKIAADGWESVYGLQETIRAKILVSGVGGLVEPKTWPEDIPGKENFAGEIFHSARWRYDIDLKGKDVIVVGTGCSAAQFVPRLTKEYGAKAVTQLMRSPPWVVPRIQPPLGDEQWEIWAPWLNTHIPGLTKFLRFAIFASAEFNWRLFGNTKYSEREREKLEKDLLQHMKKTVPQKYWDMLTPNFSVGCKRRIFDATWFPGLNDPKLELTTLPLTGIGKDTVTLGPGRTRAANPNRKDIKEGPNEQRVVPADVIILANGFETSDWFNPLKVYGRDGKELNQVFEERGGASMYMGSVIDGFPNYFTIFGPNTVTGHTSVILCTENTVEMILQCIKPILKGEVSEVELKHKAMTKWTRDIQNALKKTVWSSGGCRSWYVDENGYNSTCYPYSQIKFGYHCLFPTWSDWSFKYTSKGQITHQLKRAAKFLSFAAVIVAVYRMKKTKTNIVDVIEYLKIYARNAILTGSNALQMLPRQFPYKALQLQQDKGRMSSSSGSPESWISSFCSLLGHEYFAEVSEEFIEDDFNLTGLQTQVAMYKEALEMILDVEPEEDDEEEEEEEEEEGDDSIEGDAGRRVERRHHRMASDLSIIESSAEMLYGLIHQRFICSRAGIQQMSEKYELSHFGVCPRTFCDQVRTLPVGLSDVPGEDTVKLFCPSCLDVYVPPNSRFQTVDGAFFGRTFGALFLLTFPDYDITKKGIEALSGSTSISRGLPAPGESSDEKINGFNAHNLAPGLGKSKMYEPKIYGFKVSERARSGPRMKWLRDRPSDLNQLDEATMYANAYADESDEETGASGAPTRQYVPKSAHKPRRINGGSPMSVEPNGDVYT</sequence>
<dbReference type="GO" id="GO:0050660">
    <property type="term" value="F:flavin adenine dinucleotide binding"/>
    <property type="evidence" value="ECO:0007669"/>
    <property type="project" value="InterPro"/>
</dbReference>
<dbReference type="SMART" id="SM01085">
    <property type="entry name" value="CK_II_beta"/>
    <property type="match status" value="1"/>
</dbReference>
<dbReference type="STRING" id="5539.A0A3E2HPN5"/>
<dbReference type="Gene3D" id="1.10.1820.10">
    <property type="entry name" value="protein kinase ck2 holoenzyme, chain C, domain 1"/>
    <property type="match status" value="1"/>
</dbReference>
<evidence type="ECO:0000256" key="6">
    <source>
        <dbReference type="ARBA" id="ARBA00045899"/>
    </source>
</evidence>
<dbReference type="InterPro" id="IPR016149">
    <property type="entry name" value="Casein_kin_II_reg-sub_N"/>
</dbReference>
<dbReference type="Gene3D" id="2.20.25.20">
    <property type="match status" value="1"/>
</dbReference>
<accession>A0A3E2HPN5</accession>
<dbReference type="OrthoDB" id="3971593at2759"/>
<feature type="compositionally biased region" description="Acidic residues" evidence="8">
    <location>
        <begin position="710"/>
        <end position="731"/>
    </location>
</feature>
<dbReference type="GO" id="GO:0005956">
    <property type="term" value="C:protein kinase CK2 complex"/>
    <property type="evidence" value="ECO:0007669"/>
    <property type="project" value="InterPro"/>
</dbReference>
<dbReference type="FunFam" id="1.10.1820.10:FF:000004">
    <property type="entry name" value="Casein kinase II subunit beta"/>
    <property type="match status" value="1"/>
</dbReference>
<dbReference type="PRINTS" id="PR00472">
    <property type="entry name" value="CASNKINASEII"/>
</dbReference>
<dbReference type="GO" id="GO:0004499">
    <property type="term" value="F:N,N-dimethylaniline monooxygenase activity"/>
    <property type="evidence" value="ECO:0007669"/>
    <property type="project" value="InterPro"/>
</dbReference>
<keyword evidence="10" id="KW-1185">Reference proteome</keyword>
<dbReference type="InterPro" id="IPR035991">
    <property type="entry name" value="Casein_kinase_II_beta-like"/>
</dbReference>
<dbReference type="Pfam" id="PF13450">
    <property type="entry name" value="NAD_binding_8"/>
    <property type="match status" value="1"/>
</dbReference>
<feature type="region of interest" description="Disordered" evidence="8">
    <location>
        <begin position="710"/>
        <end position="739"/>
    </location>
</feature>
<evidence type="ECO:0000256" key="1">
    <source>
        <dbReference type="ARBA" id="ARBA00006941"/>
    </source>
</evidence>
<dbReference type="SUPFAM" id="SSF57798">
    <property type="entry name" value="Casein kinase II beta subunit"/>
    <property type="match status" value="1"/>
</dbReference>
<keyword evidence="5" id="KW-0560">Oxidoreductase</keyword>
<comment type="caution">
    <text evidence="9">The sequence shown here is derived from an EMBL/GenBank/DDBJ whole genome shotgun (WGS) entry which is preliminary data.</text>
</comment>
<dbReference type="GO" id="GO:0019887">
    <property type="term" value="F:protein kinase regulator activity"/>
    <property type="evidence" value="ECO:0007669"/>
    <property type="project" value="InterPro"/>
</dbReference>
<dbReference type="AlphaFoldDB" id="A0A3E2HPN5"/>
<evidence type="ECO:0000256" key="8">
    <source>
        <dbReference type="SAM" id="MobiDB-lite"/>
    </source>
</evidence>
<protein>
    <submittedName>
        <fullName evidence="9">Uncharacterized protein</fullName>
    </submittedName>
</protein>
<keyword evidence="3" id="KW-0285">Flavoprotein</keyword>
<evidence type="ECO:0000256" key="5">
    <source>
        <dbReference type="ARBA" id="ARBA00023002"/>
    </source>
</evidence>
<dbReference type="InterPro" id="IPR051209">
    <property type="entry name" value="FAD-bind_Monooxygenase_sf"/>
</dbReference>
<evidence type="ECO:0000256" key="7">
    <source>
        <dbReference type="ARBA" id="ARBA00062110"/>
    </source>
</evidence>
<dbReference type="InterPro" id="IPR036188">
    <property type="entry name" value="FAD/NAD-bd_sf"/>
</dbReference>
<feature type="non-terminal residue" evidence="9">
    <location>
        <position position="990"/>
    </location>
</feature>
<evidence type="ECO:0000256" key="2">
    <source>
        <dbReference type="ARBA" id="ARBA00010139"/>
    </source>
</evidence>
<proteinExistence type="inferred from homology"/>
<name>A0A3E2HPN5_SCYLI</name>
<feature type="non-terminal residue" evidence="9">
    <location>
        <position position="1"/>
    </location>
</feature>
<evidence type="ECO:0000256" key="3">
    <source>
        <dbReference type="ARBA" id="ARBA00022630"/>
    </source>
</evidence>
<organism evidence="9 10">
    <name type="scientific">Scytalidium lignicola</name>
    <name type="common">Hyphomycete</name>
    <dbReference type="NCBI Taxonomy" id="5539"/>
    <lineage>
        <taxon>Eukaryota</taxon>
        <taxon>Fungi</taxon>
        <taxon>Dikarya</taxon>
        <taxon>Ascomycota</taxon>
        <taxon>Pezizomycotina</taxon>
        <taxon>Leotiomycetes</taxon>
        <taxon>Leotiomycetes incertae sedis</taxon>
        <taxon>Scytalidium</taxon>
    </lineage>
</organism>
<dbReference type="GO" id="GO:0050661">
    <property type="term" value="F:NADP binding"/>
    <property type="evidence" value="ECO:0007669"/>
    <property type="project" value="InterPro"/>
</dbReference>
<dbReference type="InterPro" id="IPR020946">
    <property type="entry name" value="Flavin_mOase-like"/>
</dbReference>
<dbReference type="InterPro" id="IPR000704">
    <property type="entry name" value="Casein_kinase_II_reg-sub"/>
</dbReference>
<dbReference type="Proteomes" id="UP000258309">
    <property type="component" value="Unassembled WGS sequence"/>
</dbReference>